<sequence length="811" mass="89391">MGAPLDGHWSSKFWWRGNRPAVDLYQDGCTYRPSVASRRRPGSVPEASNGWFQTRPDKLSMESDNSKATKPFVDWQLDRHTVWICSVSIGRFTLKAPVGRSMEASSGRFEIKAPVGRLMAASNGRYLTGAPTGRFMVASNGRSCQVAPTGRCHQASNGRFNLKAPTGRFHRASNGHFQGEAANGRSGSHRPTGASPRLRPADALEAHTKSDAGWSRVRCSLRPVSCPDYMLSSSQNYAHAETSSSSYQRANNRLLWRGAIINQAGSKLHGLAIVAHAINPKEFSNVRHDPFSANAVSRTLTDTCLELEMLRGRDLHVSRVTQLTLEPKERQENPKAGLQRGSRKSRVDSLLKGKDPESSGSDRGIPFSEIECDPDVRLYVDPRCSQTHTWILSQLGKRDLTPGGFTSDALVVTLDHTVDDRTPKQLVIFARCVEGASSQPSSSNTPLLLQLVIGQRKLPLTQRIPRPDDPMPRAVPAMLFGDLLKSGSEKQAGTVTSKSKSHPSLAEQHSSSDLVQPIFGKPPYPSTSTSGRISSSLTKSLKRNPKSVKKPANTPGRRAKQYLSSDDDDADDHDDRRLDKKFPLSGPPGKRKFQNLTSDTPKKMKINNKTPRDRDQLQDARAPITKTGIIHDEEDADMGNSFEAHRSPSPSPASFRCKTMTHIPTPETLDSPFESMTQPGHPSLAFLDVTNQRATSNPELKGPKGGYPKARDRTPPRDPPEAEQASKTKPDSSSHLAQNKLLIRKLTSESLNNRGLHKQSPKFKDLYGAVCRGVQFAMREAIEKGEIDKNLTRTFVESHLAMYMILNSENS</sequence>
<feature type="domain" description="Sld7 C-terminal" evidence="2">
    <location>
        <begin position="738"/>
        <end position="803"/>
    </location>
</feature>
<feature type="region of interest" description="Disordered" evidence="1">
    <location>
        <begin position="321"/>
        <end position="368"/>
    </location>
</feature>
<dbReference type="AlphaFoldDB" id="A0A2N5RYG5"/>
<proteinExistence type="predicted"/>
<evidence type="ECO:0000259" key="2">
    <source>
        <dbReference type="Pfam" id="PF18596"/>
    </source>
</evidence>
<feature type="region of interest" description="Disordered" evidence="1">
    <location>
        <begin position="488"/>
        <end position="622"/>
    </location>
</feature>
<feature type="compositionally biased region" description="Basic residues" evidence="1">
    <location>
        <begin position="540"/>
        <end position="549"/>
    </location>
</feature>
<accession>A0A2N5RYG5</accession>
<feature type="compositionally biased region" description="Basic and acidic residues" evidence="1">
    <location>
        <begin position="345"/>
        <end position="357"/>
    </location>
</feature>
<feature type="region of interest" description="Disordered" evidence="1">
    <location>
        <begin position="639"/>
        <end position="683"/>
    </location>
</feature>
<feature type="region of interest" description="Disordered" evidence="1">
    <location>
        <begin position="171"/>
        <end position="199"/>
    </location>
</feature>
<feature type="compositionally biased region" description="Basic and acidic residues" evidence="1">
    <location>
        <begin position="573"/>
        <end position="582"/>
    </location>
</feature>
<feature type="region of interest" description="Disordered" evidence="1">
    <location>
        <begin position="35"/>
        <end position="64"/>
    </location>
</feature>
<dbReference type="EMBL" id="PGCI01001262">
    <property type="protein sequence ID" value="PLW06039.1"/>
    <property type="molecule type" value="Genomic_DNA"/>
</dbReference>
<dbReference type="Proteomes" id="UP000235392">
    <property type="component" value="Unassembled WGS sequence"/>
</dbReference>
<reference evidence="3 4" key="1">
    <citation type="submission" date="2017-11" db="EMBL/GenBank/DDBJ databases">
        <title>De novo assembly and phasing of dikaryotic genomes from two isolates of Puccinia coronata f. sp. avenae, the causal agent of oat crown rust.</title>
        <authorList>
            <person name="Miller M.E."/>
            <person name="Zhang Y."/>
            <person name="Omidvar V."/>
            <person name="Sperschneider J."/>
            <person name="Schwessinger B."/>
            <person name="Raley C."/>
            <person name="Palmer J.M."/>
            <person name="Garnica D."/>
            <person name="Upadhyaya N."/>
            <person name="Rathjen J."/>
            <person name="Taylor J.M."/>
            <person name="Park R.F."/>
            <person name="Dodds P.N."/>
            <person name="Hirsch C.D."/>
            <person name="Kianian S.F."/>
            <person name="Figueroa M."/>
        </authorList>
    </citation>
    <scope>NUCLEOTIDE SEQUENCE [LARGE SCALE GENOMIC DNA]</scope>
    <source>
        <strain evidence="3">12SD80</strain>
    </source>
</reference>
<evidence type="ECO:0000313" key="3">
    <source>
        <dbReference type="EMBL" id="PLW06039.1"/>
    </source>
</evidence>
<feature type="region of interest" description="Disordered" evidence="1">
    <location>
        <begin position="695"/>
        <end position="738"/>
    </location>
</feature>
<protein>
    <recommendedName>
        <fullName evidence="2">Sld7 C-terminal domain-containing protein</fullName>
    </recommendedName>
</protein>
<dbReference type="Pfam" id="PF18596">
    <property type="entry name" value="Sld7_C"/>
    <property type="match status" value="1"/>
</dbReference>
<name>A0A2N5RYG5_9BASI</name>
<feature type="compositionally biased region" description="Basic and acidic residues" evidence="1">
    <location>
        <begin position="55"/>
        <end position="64"/>
    </location>
</feature>
<evidence type="ECO:0000313" key="4">
    <source>
        <dbReference type="Proteomes" id="UP000235392"/>
    </source>
</evidence>
<comment type="caution">
    <text evidence="3">The sequence shown here is derived from an EMBL/GenBank/DDBJ whole genome shotgun (WGS) entry which is preliminary data.</text>
</comment>
<feature type="compositionally biased region" description="Basic and acidic residues" evidence="1">
    <location>
        <begin position="709"/>
        <end position="732"/>
    </location>
</feature>
<dbReference type="InterPro" id="IPR041260">
    <property type="entry name" value="Sld7_C"/>
</dbReference>
<feature type="compositionally biased region" description="Low complexity" evidence="1">
    <location>
        <begin position="526"/>
        <end position="539"/>
    </location>
</feature>
<feature type="compositionally biased region" description="Polar residues" evidence="1">
    <location>
        <begin position="489"/>
        <end position="498"/>
    </location>
</feature>
<gene>
    <name evidence="3" type="ORF">PCASD_25110</name>
</gene>
<evidence type="ECO:0000256" key="1">
    <source>
        <dbReference type="SAM" id="MobiDB-lite"/>
    </source>
</evidence>
<organism evidence="3 4">
    <name type="scientific">Puccinia coronata f. sp. avenae</name>
    <dbReference type="NCBI Taxonomy" id="200324"/>
    <lineage>
        <taxon>Eukaryota</taxon>
        <taxon>Fungi</taxon>
        <taxon>Dikarya</taxon>
        <taxon>Basidiomycota</taxon>
        <taxon>Pucciniomycotina</taxon>
        <taxon>Pucciniomycetes</taxon>
        <taxon>Pucciniales</taxon>
        <taxon>Pucciniaceae</taxon>
        <taxon>Puccinia</taxon>
    </lineage>
</organism>